<evidence type="ECO:0000313" key="1">
    <source>
        <dbReference type="EMBL" id="MBB5200957.1"/>
    </source>
</evidence>
<dbReference type="InterPro" id="IPR008727">
    <property type="entry name" value="PAAR_motif"/>
</dbReference>
<keyword evidence="2" id="KW-1185">Reference proteome</keyword>
<sequence length="186" mass="20063">MAKRYYILIGDLTTAKGFVTEGLSTNRCQGRHRAYEGDKIDCRSCKSTGIIRCSGTRISNTGSHGKEAALDGDLCICKCDPPPRLIASQSTFYTEGYAALSGLNFGNAEKNDALGNAGSDYDQHFVMVDSVSLHAVEHVVYGLKSASEEHHGGVDAEGKTVESYSSTSDKIDLLYAVQTRLGVDRK</sequence>
<accession>A0A840RR79</accession>
<comment type="caution">
    <text evidence="1">The sequence shown here is derived from an EMBL/GenBank/DDBJ whole genome shotgun (WGS) entry which is preliminary data.</text>
</comment>
<dbReference type="Pfam" id="PF05488">
    <property type="entry name" value="PAAR_motif"/>
    <property type="match status" value="1"/>
</dbReference>
<protein>
    <submittedName>
        <fullName evidence="1">Putative Zn-binding protein involved in type VI secretion</fullName>
    </submittedName>
</protein>
<evidence type="ECO:0000313" key="2">
    <source>
        <dbReference type="Proteomes" id="UP000571084"/>
    </source>
</evidence>
<gene>
    <name evidence="1" type="ORF">HNR39_002799</name>
</gene>
<dbReference type="EMBL" id="JACHHQ010000005">
    <property type="protein sequence ID" value="MBB5200957.1"/>
    <property type="molecule type" value="Genomic_DNA"/>
</dbReference>
<dbReference type="CDD" id="cd14744">
    <property type="entry name" value="PAAR_CT_2"/>
    <property type="match status" value="1"/>
</dbReference>
<name>A0A840RR79_9BURK</name>
<dbReference type="AlphaFoldDB" id="A0A840RR79"/>
<dbReference type="Proteomes" id="UP000571084">
    <property type="component" value="Unassembled WGS sequence"/>
</dbReference>
<dbReference type="RefSeq" id="WP_168055611.1">
    <property type="nucleotide sequence ID" value="NZ_JAAOZT010000007.1"/>
</dbReference>
<organism evidence="1 2">
    <name type="scientific">Glaciimonas immobilis</name>
    <dbReference type="NCBI Taxonomy" id="728004"/>
    <lineage>
        <taxon>Bacteria</taxon>
        <taxon>Pseudomonadati</taxon>
        <taxon>Pseudomonadota</taxon>
        <taxon>Betaproteobacteria</taxon>
        <taxon>Burkholderiales</taxon>
        <taxon>Oxalobacteraceae</taxon>
        <taxon>Glaciimonas</taxon>
    </lineage>
</organism>
<reference evidence="1 2" key="1">
    <citation type="submission" date="2020-08" db="EMBL/GenBank/DDBJ databases">
        <title>Genomic Encyclopedia of Type Strains, Phase IV (KMG-IV): sequencing the most valuable type-strain genomes for metagenomic binning, comparative biology and taxonomic classification.</title>
        <authorList>
            <person name="Goeker M."/>
        </authorList>
    </citation>
    <scope>NUCLEOTIDE SEQUENCE [LARGE SCALE GENOMIC DNA]</scope>
    <source>
        <strain evidence="1 2">DSM 23240</strain>
    </source>
</reference>
<proteinExistence type="predicted"/>